<dbReference type="InterPro" id="IPR000569">
    <property type="entry name" value="HECT_dom"/>
</dbReference>
<keyword evidence="2" id="KW-0833">Ubl conjugation pathway</keyword>
<protein>
    <submittedName>
        <fullName evidence="6">HECT-domain ubiquitin-transferase</fullName>
    </submittedName>
</protein>
<comment type="caution">
    <text evidence="6">The sequence shown here is derived from an EMBL/GenBank/DDBJ whole genome shotgun (WGS) entry which is preliminary data.</text>
</comment>
<evidence type="ECO:0000313" key="5">
    <source>
        <dbReference type="EMBL" id="KAG7347258.1"/>
    </source>
</evidence>
<proteinExistence type="predicted"/>
<dbReference type="SMART" id="SM00119">
    <property type="entry name" value="HECTc"/>
    <property type="match status" value="1"/>
</dbReference>
<dbReference type="Proteomes" id="UP000693970">
    <property type="component" value="Unassembled WGS sequence"/>
</dbReference>
<evidence type="ECO:0000256" key="2">
    <source>
        <dbReference type="PROSITE-ProRule" id="PRU00104"/>
    </source>
</evidence>
<dbReference type="GO" id="GO:0006511">
    <property type="term" value="P:ubiquitin-dependent protein catabolic process"/>
    <property type="evidence" value="ECO:0007669"/>
    <property type="project" value="TreeGrafter"/>
</dbReference>
<reference evidence="6" key="1">
    <citation type="journal article" date="2021" name="Sci. Rep.">
        <title>Diploid genomic architecture of Nitzschia inconspicua, an elite biomass production diatom.</title>
        <authorList>
            <person name="Oliver A."/>
            <person name="Podell S."/>
            <person name="Pinowska A."/>
            <person name="Traller J.C."/>
            <person name="Smith S.R."/>
            <person name="McClure R."/>
            <person name="Beliaev A."/>
            <person name="Bohutskyi P."/>
            <person name="Hill E.A."/>
            <person name="Rabines A."/>
            <person name="Zheng H."/>
            <person name="Allen L.Z."/>
            <person name="Kuo A."/>
            <person name="Grigoriev I.V."/>
            <person name="Allen A.E."/>
            <person name="Hazlebeck D."/>
            <person name="Allen E.E."/>
        </authorList>
    </citation>
    <scope>NUCLEOTIDE SEQUENCE</scope>
    <source>
        <strain evidence="6">Hildebrandi</strain>
    </source>
</reference>
<evidence type="ECO:0000313" key="7">
    <source>
        <dbReference type="Proteomes" id="UP000693970"/>
    </source>
</evidence>
<feature type="compositionally biased region" description="Low complexity" evidence="3">
    <location>
        <begin position="19"/>
        <end position="44"/>
    </location>
</feature>
<accession>A0A9K3LTL4</accession>
<dbReference type="PROSITE" id="PS50237">
    <property type="entry name" value="HECT"/>
    <property type="match status" value="1"/>
</dbReference>
<dbReference type="AlphaFoldDB" id="A0A9K3LTL4"/>
<evidence type="ECO:0000259" key="4">
    <source>
        <dbReference type="PROSITE" id="PS50237"/>
    </source>
</evidence>
<feature type="compositionally biased region" description="Polar residues" evidence="3">
    <location>
        <begin position="1"/>
        <end position="18"/>
    </location>
</feature>
<sequence length="835" mass="93918">MSSRITETTATNGVTLRRTSNSRASNPTTTTNNNNNNNNYSSESSYITESSFTAIRPTRTGAYLTSNEVTQGDPNFFQLQVPPLTDPGTTFEFTISGIATNTPNRRYSTRCPPDCRPGNVLQVALLPEPKTMYRPLGRASLTSSLLSTDQSVGGAKPMKANIKMQNEKLLCNGTSLLQVEENETMEESTSLIVTVPESVREGMQFVVVTREQKRFLVECPNNVKPGSKIRVLLPITNPNYGSNGALHSSTTSNRNPPRTLLTKSSGQQQFKLFDIVVPPGALPNQLLPVNVYGKRVPVRLPSSVVEGETITLKVPLADVIEDLELDYEQVDTSLTGGWNRTIRMEDFKFQWVNSKLQEHINGTSSRSNSTRSASTEIRNAIRDVAFVRNLIKLASNDPRLPTAVVELIPPSHVVTESEFRLHPLSKPLVTYATTAFYIQSRSSLDIKQEWLYHNVFDPIKQFASQDGSKVRLLVRRSSLLADSVHCVMSLSPREMCRPWQIEFIGEPALDFGGVMREWMQLITEQIFDPNLGLWLPCVNNQVQMRINPACHVSCPEDYLILFRFLGRIVGRALLDRQVIHGHMVRHLYKHLLAWPVTFGDLEEQDKEYYDNLKQFTEMDPQALADLCLDFTISEDVLGQRTTFDLVPDGSHREVTVDNLTEYLEAILRYRMLESDKLPIQELLLGFLDVVPEACLTVFDPNELELMLCGLPVIDVSDWQAHTVLTGNIQDEPDACIVEWFWQIVRDDFDQEMKARLLQFTTGTSGVPSRGFSNLLGNDGNIQLFTIHGVTPSQCPYPRSHTCFNRIDLPKYKTKQELYEKLKAAITTSAVGFGIE</sequence>
<dbReference type="GO" id="GO:0016567">
    <property type="term" value="P:protein ubiquitination"/>
    <property type="evidence" value="ECO:0007669"/>
    <property type="project" value="TreeGrafter"/>
</dbReference>
<organism evidence="6 7">
    <name type="scientific">Nitzschia inconspicua</name>
    <dbReference type="NCBI Taxonomy" id="303405"/>
    <lineage>
        <taxon>Eukaryota</taxon>
        <taxon>Sar</taxon>
        <taxon>Stramenopiles</taxon>
        <taxon>Ochrophyta</taxon>
        <taxon>Bacillariophyta</taxon>
        <taxon>Bacillariophyceae</taxon>
        <taxon>Bacillariophycidae</taxon>
        <taxon>Bacillariales</taxon>
        <taxon>Bacillariaceae</taxon>
        <taxon>Nitzschia</taxon>
    </lineage>
</organism>
<name>A0A9K3LTL4_9STRA</name>
<feature type="region of interest" description="Disordered" evidence="3">
    <location>
        <begin position="1"/>
        <end position="44"/>
    </location>
</feature>
<dbReference type="GO" id="GO:0005737">
    <property type="term" value="C:cytoplasm"/>
    <property type="evidence" value="ECO:0007669"/>
    <property type="project" value="TreeGrafter"/>
</dbReference>
<keyword evidence="7" id="KW-1185">Reference proteome</keyword>
<dbReference type="OrthoDB" id="8068875at2759"/>
<feature type="active site" description="Glycyl thioester intermediate" evidence="2">
    <location>
        <position position="802"/>
    </location>
</feature>
<dbReference type="Pfam" id="PF00632">
    <property type="entry name" value="HECT"/>
    <property type="match status" value="1"/>
</dbReference>
<dbReference type="GO" id="GO:0061630">
    <property type="term" value="F:ubiquitin protein ligase activity"/>
    <property type="evidence" value="ECO:0007669"/>
    <property type="project" value="TreeGrafter"/>
</dbReference>
<evidence type="ECO:0000313" key="6">
    <source>
        <dbReference type="EMBL" id="KAG7367882.1"/>
    </source>
</evidence>
<evidence type="ECO:0000256" key="1">
    <source>
        <dbReference type="ARBA" id="ARBA00022679"/>
    </source>
</evidence>
<reference evidence="6" key="2">
    <citation type="submission" date="2021-04" db="EMBL/GenBank/DDBJ databases">
        <authorList>
            <person name="Podell S."/>
        </authorList>
    </citation>
    <scope>NUCLEOTIDE SEQUENCE</scope>
    <source>
        <strain evidence="6">Hildebrandi</strain>
    </source>
</reference>
<dbReference type="CDD" id="cd00078">
    <property type="entry name" value="HECTc"/>
    <property type="match status" value="1"/>
</dbReference>
<gene>
    <name evidence="5" type="ORF">IV203_015963</name>
    <name evidence="6" type="ORF">IV203_030625</name>
</gene>
<dbReference type="InterPro" id="IPR050409">
    <property type="entry name" value="E3_ubiq-protein_ligase"/>
</dbReference>
<dbReference type="EMBL" id="JAGRRH010000020">
    <property type="protein sequence ID" value="KAG7347258.1"/>
    <property type="molecule type" value="Genomic_DNA"/>
</dbReference>
<keyword evidence="1" id="KW-0808">Transferase</keyword>
<dbReference type="PANTHER" id="PTHR11254">
    <property type="entry name" value="HECT DOMAIN UBIQUITIN-PROTEIN LIGASE"/>
    <property type="match status" value="1"/>
</dbReference>
<evidence type="ECO:0000256" key="3">
    <source>
        <dbReference type="SAM" id="MobiDB-lite"/>
    </source>
</evidence>
<dbReference type="EMBL" id="JAGRRH010000006">
    <property type="protein sequence ID" value="KAG7367882.1"/>
    <property type="molecule type" value="Genomic_DNA"/>
</dbReference>
<dbReference type="PANTHER" id="PTHR11254:SF440">
    <property type="entry name" value="E3 UBIQUITIN-PROTEIN LIGASE NEDD-4"/>
    <property type="match status" value="1"/>
</dbReference>
<feature type="domain" description="HECT" evidence="4">
    <location>
        <begin position="491"/>
        <end position="835"/>
    </location>
</feature>
<dbReference type="FunFam" id="3.30.2410.10:FF:000009">
    <property type="entry name" value="Probable E3 ubiquitin-protein ligase HECTD2"/>
    <property type="match status" value="1"/>
</dbReference>